<evidence type="ECO:0000256" key="3">
    <source>
        <dbReference type="ARBA" id="ARBA00023163"/>
    </source>
</evidence>
<dbReference type="InterPro" id="IPR039420">
    <property type="entry name" value="WalR-like"/>
</dbReference>
<dbReference type="RefSeq" id="WP_344447199.1">
    <property type="nucleotide sequence ID" value="NZ_BAAALF010000445.1"/>
</dbReference>
<dbReference type="InterPro" id="IPR016032">
    <property type="entry name" value="Sig_transdc_resp-reg_C-effctor"/>
</dbReference>
<evidence type="ECO:0000256" key="1">
    <source>
        <dbReference type="ARBA" id="ARBA00023015"/>
    </source>
</evidence>
<keyword evidence="6" id="KW-1185">Reference proteome</keyword>
<evidence type="ECO:0000259" key="4">
    <source>
        <dbReference type="PROSITE" id="PS50043"/>
    </source>
</evidence>
<protein>
    <submittedName>
        <fullName evidence="5">Response regulator transcription factor</fullName>
    </submittedName>
</protein>
<dbReference type="PANTHER" id="PTHR43214">
    <property type="entry name" value="TWO-COMPONENT RESPONSE REGULATOR"/>
    <property type="match status" value="1"/>
</dbReference>
<evidence type="ECO:0000313" key="6">
    <source>
        <dbReference type="Proteomes" id="UP001500037"/>
    </source>
</evidence>
<evidence type="ECO:0000313" key="5">
    <source>
        <dbReference type="EMBL" id="GAA1071744.1"/>
    </source>
</evidence>
<dbReference type="EMBL" id="BAAALF010000445">
    <property type="protein sequence ID" value="GAA1071744.1"/>
    <property type="molecule type" value="Genomic_DNA"/>
</dbReference>
<dbReference type="SMART" id="SM00421">
    <property type="entry name" value="HTH_LUXR"/>
    <property type="match status" value="1"/>
</dbReference>
<dbReference type="Gene3D" id="3.40.50.2300">
    <property type="match status" value="1"/>
</dbReference>
<comment type="caution">
    <text evidence="5">The sequence shown here is derived from an EMBL/GenBank/DDBJ whole genome shotgun (WGS) entry which is preliminary data.</text>
</comment>
<evidence type="ECO:0000256" key="2">
    <source>
        <dbReference type="ARBA" id="ARBA00023125"/>
    </source>
</evidence>
<dbReference type="InterPro" id="IPR000792">
    <property type="entry name" value="Tscrpt_reg_LuxR_C"/>
</dbReference>
<dbReference type="Proteomes" id="UP001500037">
    <property type="component" value="Unassembled WGS sequence"/>
</dbReference>
<dbReference type="PANTHER" id="PTHR43214:SF24">
    <property type="entry name" value="TRANSCRIPTIONAL REGULATORY PROTEIN NARL-RELATED"/>
    <property type="match status" value="1"/>
</dbReference>
<keyword evidence="1" id="KW-0805">Transcription regulation</keyword>
<dbReference type="CDD" id="cd06170">
    <property type="entry name" value="LuxR_C_like"/>
    <property type="match status" value="1"/>
</dbReference>
<reference evidence="5 6" key="1">
    <citation type="journal article" date="2019" name="Int. J. Syst. Evol. Microbiol.">
        <title>The Global Catalogue of Microorganisms (GCM) 10K type strain sequencing project: providing services to taxonomists for standard genome sequencing and annotation.</title>
        <authorList>
            <consortium name="The Broad Institute Genomics Platform"/>
            <consortium name="The Broad Institute Genome Sequencing Center for Infectious Disease"/>
            <person name="Wu L."/>
            <person name="Ma J."/>
        </authorList>
    </citation>
    <scope>NUCLEOTIDE SEQUENCE [LARGE SCALE GENOMIC DNA]</scope>
    <source>
        <strain evidence="5 6">JCM 13004</strain>
    </source>
</reference>
<dbReference type="PRINTS" id="PR00038">
    <property type="entry name" value="HTHLUXR"/>
</dbReference>
<dbReference type="Pfam" id="PF00196">
    <property type="entry name" value="GerE"/>
    <property type="match status" value="1"/>
</dbReference>
<keyword evidence="3" id="KW-0804">Transcription</keyword>
<dbReference type="PROSITE" id="PS50043">
    <property type="entry name" value="HTH_LUXR_2"/>
    <property type="match status" value="1"/>
</dbReference>
<sequence>MNVHRIAVRIQADDPISQSGVAAQLRTRPELRLLDQSEAAQADVVLVVADTLDQRTVTQLRALRRNLPGRLVLVLSAPDAGALATAVECGVVGLLRRSEANADQLVRTLSAAVRGEGAIPPDLLGRLLEQMGRLQRQVLDPRGISFSGLHQREIDVLRLVSEGFDTREIAQQLAYSERTVKNVLHDVTTRLQLRNRSHAVAYALRQGLI</sequence>
<gene>
    <name evidence="5" type="ORF">GCM10009665_78880</name>
</gene>
<dbReference type="SUPFAM" id="SSF46894">
    <property type="entry name" value="C-terminal effector domain of the bipartite response regulators"/>
    <property type="match status" value="1"/>
</dbReference>
<name>A0ABN1TAS4_9ACTN</name>
<accession>A0ABN1TAS4</accession>
<keyword evidence="2" id="KW-0238">DNA-binding</keyword>
<organism evidence="5 6">
    <name type="scientific">Kitasatospora nipponensis</name>
    <dbReference type="NCBI Taxonomy" id="258049"/>
    <lineage>
        <taxon>Bacteria</taxon>
        <taxon>Bacillati</taxon>
        <taxon>Actinomycetota</taxon>
        <taxon>Actinomycetes</taxon>
        <taxon>Kitasatosporales</taxon>
        <taxon>Streptomycetaceae</taxon>
        <taxon>Kitasatospora</taxon>
    </lineage>
</organism>
<proteinExistence type="predicted"/>
<feature type="domain" description="HTH luxR-type" evidence="4">
    <location>
        <begin position="142"/>
        <end position="207"/>
    </location>
</feature>